<feature type="non-terminal residue" evidence="1">
    <location>
        <position position="1"/>
    </location>
</feature>
<proteinExistence type="predicted"/>
<organism evidence="1">
    <name type="scientific">Lepeophtheirus salmonis</name>
    <name type="common">Salmon louse</name>
    <name type="synonym">Caligus salmonis</name>
    <dbReference type="NCBI Taxonomy" id="72036"/>
    <lineage>
        <taxon>Eukaryota</taxon>
        <taxon>Metazoa</taxon>
        <taxon>Ecdysozoa</taxon>
        <taxon>Arthropoda</taxon>
        <taxon>Crustacea</taxon>
        <taxon>Multicrustacea</taxon>
        <taxon>Hexanauplia</taxon>
        <taxon>Copepoda</taxon>
        <taxon>Siphonostomatoida</taxon>
        <taxon>Caligidae</taxon>
        <taxon>Lepeophtheirus</taxon>
    </lineage>
</organism>
<name>A0A0K2UE08_LEPSM</name>
<sequence>WNTPRSFYREYRKVTDTSKPVSRLKGVRNYREHSTLEKKRARDANFNPSFPIRCKGYSPL</sequence>
<evidence type="ECO:0000313" key="1">
    <source>
        <dbReference type="EMBL" id="CDW36290.1"/>
    </source>
</evidence>
<accession>A0A0K2UE08</accession>
<reference evidence="1" key="1">
    <citation type="submission" date="2014-05" db="EMBL/GenBank/DDBJ databases">
        <authorList>
            <person name="Chronopoulou M."/>
        </authorList>
    </citation>
    <scope>NUCLEOTIDE SEQUENCE</scope>
    <source>
        <tissue evidence="1">Whole organism</tissue>
    </source>
</reference>
<protein>
    <submittedName>
        <fullName evidence="1">Uncharacterized protein</fullName>
    </submittedName>
</protein>
<dbReference type="AlphaFoldDB" id="A0A0K2UE08"/>
<dbReference type="EMBL" id="HACA01018929">
    <property type="protein sequence ID" value="CDW36290.1"/>
    <property type="molecule type" value="Transcribed_RNA"/>
</dbReference>